<dbReference type="InParanoid" id="Q7NN76"/>
<sequence>MSHAAPERQGAWTDAVAALSAAAKLIPLAVSAVACAAGQYGYRGEIRFDRKGPLPFDDHLEVLLLPTSEA</sequence>
<dbReference type="AlphaFoldDB" id="Q7NN76"/>
<proteinExistence type="predicted"/>
<keyword evidence="2" id="KW-1185">Reference proteome</keyword>
<gene>
    <name evidence="1" type="ordered locus">gsl0537</name>
</gene>
<evidence type="ECO:0000313" key="1">
    <source>
        <dbReference type="EMBL" id="BAC88478.1"/>
    </source>
</evidence>
<dbReference type="Proteomes" id="UP000000557">
    <property type="component" value="Chromosome"/>
</dbReference>
<dbReference type="HOGENOM" id="CLU_2752118_0_0_3"/>
<evidence type="ECO:0000313" key="2">
    <source>
        <dbReference type="Proteomes" id="UP000000557"/>
    </source>
</evidence>
<protein>
    <submittedName>
        <fullName evidence="1">Gsl0537 protein</fullName>
    </submittedName>
</protein>
<name>Q7NN76_GLOVI</name>
<dbReference type="KEGG" id="gvi:gsl0537"/>
<dbReference type="EMBL" id="BA000045">
    <property type="protein sequence ID" value="BAC88478.1"/>
    <property type="molecule type" value="Genomic_DNA"/>
</dbReference>
<reference evidence="1 2" key="2">
    <citation type="journal article" date="2003" name="DNA Res.">
        <title>Complete genome structure of Gloeobacter violaceus PCC 7421, a cyanobacterium that lacks thylakoids (supplement).</title>
        <authorList>
            <person name="Nakamura Y."/>
            <person name="Kaneko T."/>
            <person name="Sato S."/>
            <person name="Mimuro M."/>
            <person name="Miyashita H."/>
            <person name="Tsuchiya T."/>
            <person name="Sasamoto S."/>
            <person name="Watanabe A."/>
            <person name="Kawashima K."/>
            <person name="Kishida Y."/>
            <person name="Kiyokawa C."/>
            <person name="Kohara M."/>
            <person name="Matsumoto M."/>
            <person name="Matsuno A."/>
            <person name="Nakazaki N."/>
            <person name="Shimpo S."/>
            <person name="Takeuchi C."/>
            <person name="Yamada M."/>
            <person name="Tabata S."/>
        </authorList>
    </citation>
    <scope>NUCLEOTIDE SEQUENCE [LARGE SCALE GENOMIC DNA]</scope>
    <source>
        <strain evidence="2">ATCC 29082 / PCC 7421</strain>
    </source>
</reference>
<dbReference type="RefSeq" id="WP_011140540.1">
    <property type="nucleotide sequence ID" value="NC_005125.1"/>
</dbReference>
<dbReference type="EnsemblBacteria" id="BAC88478">
    <property type="protein sequence ID" value="BAC88478"/>
    <property type="gene ID" value="BAC88478"/>
</dbReference>
<organism evidence="1 2">
    <name type="scientific">Gloeobacter violaceus (strain ATCC 29082 / PCC 7421)</name>
    <dbReference type="NCBI Taxonomy" id="251221"/>
    <lineage>
        <taxon>Bacteria</taxon>
        <taxon>Bacillati</taxon>
        <taxon>Cyanobacteriota</taxon>
        <taxon>Cyanophyceae</taxon>
        <taxon>Gloeobacterales</taxon>
        <taxon>Gloeobacteraceae</taxon>
        <taxon>Gloeobacter</taxon>
    </lineage>
</organism>
<accession>Q7NN76</accession>
<reference evidence="1 2" key="1">
    <citation type="journal article" date="2003" name="DNA Res.">
        <title>Complete genome structure of Gloeobacter violaceus PCC 7421, a cyanobacterium that lacks thylakoids.</title>
        <authorList>
            <person name="Nakamura Y."/>
            <person name="Kaneko T."/>
            <person name="Sato S."/>
            <person name="Mimuro M."/>
            <person name="Miyashita H."/>
            <person name="Tsuchiya T."/>
            <person name="Sasamoto S."/>
            <person name="Watanabe A."/>
            <person name="Kawashima K."/>
            <person name="Kishida Y."/>
            <person name="Kiyokawa C."/>
            <person name="Kohara M."/>
            <person name="Matsumoto M."/>
            <person name="Matsuno A."/>
            <person name="Nakazaki N."/>
            <person name="Shimpo S."/>
            <person name="Takeuchi C."/>
            <person name="Yamada M."/>
            <person name="Tabata S."/>
        </authorList>
    </citation>
    <scope>NUCLEOTIDE SEQUENCE [LARGE SCALE GENOMIC DNA]</scope>
    <source>
        <strain evidence="2">ATCC 29082 / PCC 7421</strain>
    </source>
</reference>